<evidence type="ECO:0000256" key="3">
    <source>
        <dbReference type="PROSITE-ProRule" id="PRU00339"/>
    </source>
</evidence>
<evidence type="ECO:0000256" key="1">
    <source>
        <dbReference type="ARBA" id="ARBA00022737"/>
    </source>
</evidence>
<gene>
    <name evidence="4" type="ORF">TFUB20_01289</name>
</gene>
<keyword evidence="1" id="KW-0677">Repeat</keyword>
<dbReference type="PANTHER" id="PTHR45586">
    <property type="entry name" value="TPR REPEAT-CONTAINING PROTEIN PA4667"/>
    <property type="match status" value="1"/>
</dbReference>
<accession>A0A1D3UM87</accession>
<dbReference type="EMBL" id="FMMM01000048">
    <property type="protein sequence ID" value="SCQ21168.1"/>
    <property type="molecule type" value="Genomic_DNA"/>
</dbReference>
<feature type="repeat" description="TPR" evidence="3">
    <location>
        <begin position="438"/>
        <end position="471"/>
    </location>
</feature>
<feature type="repeat" description="TPR" evidence="3">
    <location>
        <begin position="88"/>
        <end position="121"/>
    </location>
</feature>
<sequence length="594" mass="68227">MNKKGNIPFKKKVISGKARQIGVLCLSLWVGILSAAPHAPLKKKPSPAAIQRKVDYFFYEGVKLKNEGKYDAAYEMFYHCLQTDSTAAAPLYELSAFYLQLNQPEKAAIFLRKAVAYAPSNFHYKLALASLSLNIGMYGEAAEIYRELVKTHPGKVELNYYLAEALTQAGEIGEAIDRFNDLENAVGMNEALSTQKYKLYMQIEEPEKAFDELKKLADKYPSDARYPILIGDLYLQRNDTVKAYEYYQKAHGIDPSNPYYTVSMANYYEQVGDHEAAEGQIHTALINKDLDVSTKMGILARYIGQLQQSRNGTEAANALFQTLLEQHPEDTELKLHYGSLLAMQGKTDEAQFQYRLVTEMEPDNESAWQQLLNLAFRAENIDEAIRICRKCQELFPEAPGYYFYLGIAYYQQNDYRKALETYQEGLAKIPEDNRPLRSDFYGQIGDIYYQMKQVEDAFNAYEQALKYNDKNVPVLNNYSYFLTLRKHDLDKAERMSAQCIKLEPNNPTYLDTYAWVFFMKGNYTLAHIYIRSALEKDTTNSAELVDHYGDILYMTGDKEKALEQWKKAQELGKDTEILKRKIAEGIYIEDPNEE</sequence>
<organism evidence="4 5">
    <name type="scientific">Tannerella forsythia</name>
    <name type="common">Bacteroides forsythus</name>
    <dbReference type="NCBI Taxonomy" id="28112"/>
    <lineage>
        <taxon>Bacteria</taxon>
        <taxon>Pseudomonadati</taxon>
        <taxon>Bacteroidota</taxon>
        <taxon>Bacteroidia</taxon>
        <taxon>Bacteroidales</taxon>
        <taxon>Tannerellaceae</taxon>
        <taxon>Tannerella</taxon>
    </lineage>
</organism>
<dbReference type="RefSeq" id="WP_081328221.1">
    <property type="nucleotide sequence ID" value="NZ_CAUPTG010000005.1"/>
</dbReference>
<dbReference type="Pfam" id="PF07719">
    <property type="entry name" value="TPR_2"/>
    <property type="match status" value="1"/>
</dbReference>
<dbReference type="InterPro" id="IPR011990">
    <property type="entry name" value="TPR-like_helical_dom_sf"/>
</dbReference>
<dbReference type="SUPFAM" id="SSF48452">
    <property type="entry name" value="TPR-like"/>
    <property type="match status" value="2"/>
</dbReference>
<reference evidence="4 5" key="1">
    <citation type="submission" date="2016-09" db="EMBL/GenBank/DDBJ databases">
        <authorList>
            <person name="Capua I."/>
            <person name="De Benedictis P."/>
            <person name="Joannis T."/>
            <person name="Lombin L.H."/>
            <person name="Cattoli G."/>
        </authorList>
    </citation>
    <scope>NUCLEOTIDE SEQUENCE [LARGE SCALE GENOMIC DNA]</scope>
    <source>
        <strain evidence="4 5">UB20</strain>
    </source>
</reference>
<evidence type="ECO:0000256" key="2">
    <source>
        <dbReference type="ARBA" id="ARBA00022803"/>
    </source>
</evidence>
<protein>
    <submittedName>
        <fullName evidence="4">Tetratricopeptide repeat protein</fullName>
    </submittedName>
</protein>
<feature type="repeat" description="TPR" evidence="3">
    <location>
        <begin position="542"/>
        <end position="575"/>
    </location>
</feature>
<dbReference type="AlphaFoldDB" id="A0A1D3UM87"/>
<feature type="repeat" description="TPR" evidence="3">
    <location>
        <begin position="399"/>
        <end position="432"/>
    </location>
</feature>
<dbReference type="Pfam" id="PF13432">
    <property type="entry name" value="TPR_16"/>
    <property type="match status" value="1"/>
</dbReference>
<evidence type="ECO:0000313" key="5">
    <source>
        <dbReference type="Proteomes" id="UP000182057"/>
    </source>
</evidence>
<dbReference type="InterPro" id="IPR019734">
    <property type="entry name" value="TPR_rpt"/>
</dbReference>
<dbReference type="Gene3D" id="1.25.40.10">
    <property type="entry name" value="Tetratricopeptide repeat domain"/>
    <property type="match status" value="3"/>
</dbReference>
<evidence type="ECO:0000313" key="4">
    <source>
        <dbReference type="EMBL" id="SCQ21168.1"/>
    </source>
</evidence>
<dbReference type="InterPro" id="IPR051012">
    <property type="entry name" value="CellSynth/LPSAsmb/PSIAsmb"/>
</dbReference>
<dbReference type="Pfam" id="PF13181">
    <property type="entry name" value="TPR_8"/>
    <property type="match status" value="1"/>
</dbReference>
<dbReference type="Pfam" id="PF14559">
    <property type="entry name" value="TPR_19"/>
    <property type="match status" value="3"/>
</dbReference>
<proteinExistence type="predicted"/>
<dbReference type="InterPro" id="IPR013105">
    <property type="entry name" value="TPR_2"/>
</dbReference>
<dbReference type="OrthoDB" id="9814220at2"/>
<keyword evidence="2 3" id="KW-0802">TPR repeat</keyword>
<dbReference type="PROSITE" id="PS50005">
    <property type="entry name" value="TPR"/>
    <property type="match status" value="5"/>
</dbReference>
<feature type="repeat" description="TPR" evidence="3">
    <location>
        <begin position="224"/>
        <end position="257"/>
    </location>
</feature>
<name>A0A1D3UM87_TANFO</name>
<dbReference type="SMART" id="SM00028">
    <property type="entry name" value="TPR"/>
    <property type="match status" value="11"/>
</dbReference>
<dbReference type="Proteomes" id="UP000182057">
    <property type="component" value="Unassembled WGS sequence"/>
</dbReference>
<dbReference type="PANTHER" id="PTHR45586:SF1">
    <property type="entry name" value="LIPOPOLYSACCHARIDE ASSEMBLY PROTEIN B"/>
    <property type="match status" value="1"/>
</dbReference>